<proteinExistence type="predicted"/>
<dbReference type="AlphaFoldDB" id="A0A2D2DTG7"/>
<reference evidence="1" key="1">
    <citation type="submission" date="2017-10" db="EMBL/GenBank/DDBJ databases">
        <title>Massilia psychrophilum sp. nov., a novel purple-pigmented bacterium isolated from Tianshan glacier, Xinjiang Municipality, China.</title>
        <authorList>
            <person name="Wang H."/>
        </authorList>
    </citation>
    <scope>NUCLEOTIDE SEQUENCE [LARGE SCALE GENOMIC DNA]</scope>
    <source>
        <strain evidence="1">B2</strain>
    </source>
</reference>
<evidence type="ECO:0000313" key="2">
    <source>
        <dbReference type="Proteomes" id="UP000229897"/>
    </source>
</evidence>
<keyword evidence="2" id="KW-1185">Reference proteome</keyword>
<gene>
    <name evidence="1" type="ORF">CR152_30010</name>
</gene>
<sequence length="222" mass="22637">MMTPIDARRAAFYGRRARTPVTQTFTSSGTWTAPASTAMLDSLVGKGSNGGAAPLLSASTTVATVFWYIGSGGTNSGNYDWASATNSAISQRNAINAGGSPSYTFYNISQHSNNTYTVATAGYSLSGVVAGSATIVYETGWLSSGNIAGGGSSQNWSATVSWNYYGSPTNGSDSTALGYTFAGGISGGVAPTSTHYNIAVTPGNGYSIVVPPGGSVTINYYQ</sequence>
<evidence type="ECO:0000313" key="1">
    <source>
        <dbReference type="EMBL" id="ATQ78272.1"/>
    </source>
</evidence>
<name>A0A2D2DTG7_9BURK</name>
<dbReference type="RefSeq" id="WP_099881142.1">
    <property type="nucleotide sequence ID" value="NZ_CP024608.1"/>
</dbReference>
<organism evidence="1 2">
    <name type="scientific">Massilia violaceinigra</name>
    <dbReference type="NCBI Taxonomy" id="2045208"/>
    <lineage>
        <taxon>Bacteria</taxon>
        <taxon>Pseudomonadati</taxon>
        <taxon>Pseudomonadota</taxon>
        <taxon>Betaproteobacteria</taxon>
        <taxon>Burkholderiales</taxon>
        <taxon>Oxalobacteraceae</taxon>
        <taxon>Telluria group</taxon>
        <taxon>Massilia</taxon>
    </lineage>
</organism>
<dbReference type="EMBL" id="CP024608">
    <property type="protein sequence ID" value="ATQ78272.1"/>
    <property type="molecule type" value="Genomic_DNA"/>
</dbReference>
<protein>
    <submittedName>
        <fullName evidence="1">Uncharacterized protein</fullName>
    </submittedName>
</protein>
<accession>A0A2D2DTG7</accession>
<dbReference type="Proteomes" id="UP000229897">
    <property type="component" value="Chromosome"/>
</dbReference>
<dbReference type="OrthoDB" id="8761870at2"/>
<dbReference type="KEGG" id="mass:CR152_30010"/>